<feature type="compositionally biased region" description="Polar residues" evidence="5">
    <location>
        <begin position="33"/>
        <end position="45"/>
    </location>
</feature>
<name>A0A8H3TX56_9TREE</name>
<dbReference type="InterPro" id="IPR010482">
    <property type="entry name" value="TECPR1-like_DysF"/>
</dbReference>
<dbReference type="GO" id="GO:0007031">
    <property type="term" value="P:peroxisome organization"/>
    <property type="evidence" value="ECO:0007669"/>
    <property type="project" value="TreeGrafter"/>
</dbReference>
<dbReference type="AlphaFoldDB" id="A0A8H3TX56"/>
<dbReference type="EMBL" id="BLZA01000030">
    <property type="protein sequence ID" value="GHJ88709.1"/>
    <property type="molecule type" value="Genomic_DNA"/>
</dbReference>
<evidence type="ECO:0000313" key="8">
    <source>
        <dbReference type="Proteomes" id="UP000620104"/>
    </source>
</evidence>
<evidence type="ECO:0000256" key="2">
    <source>
        <dbReference type="ARBA" id="ARBA00022692"/>
    </source>
</evidence>
<gene>
    <name evidence="7" type="ORF">NliqN6_5111</name>
</gene>
<evidence type="ECO:0000256" key="1">
    <source>
        <dbReference type="ARBA" id="ARBA00004141"/>
    </source>
</evidence>
<dbReference type="PANTHER" id="PTHR28304">
    <property type="entry name" value="PEROXISOMAL MEMBRANE PROTEIN PEX29"/>
    <property type="match status" value="1"/>
</dbReference>
<comment type="caution">
    <text evidence="7">The sequence shown here is derived from an EMBL/GenBank/DDBJ whole genome shotgun (WGS) entry which is preliminary data.</text>
</comment>
<accession>A0A8H3TX56</accession>
<keyword evidence="3" id="KW-1133">Transmembrane helix</keyword>
<keyword evidence="8" id="KW-1185">Reference proteome</keyword>
<dbReference type="OrthoDB" id="74314at2759"/>
<evidence type="ECO:0000259" key="6">
    <source>
        <dbReference type="Pfam" id="PF06398"/>
    </source>
</evidence>
<evidence type="ECO:0000256" key="5">
    <source>
        <dbReference type="SAM" id="MobiDB-lite"/>
    </source>
</evidence>
<comment type="subcellular location">
    <subcellularLocation>
        <location evidence="1">Membrane</location>
        <topology evidence="1">Multi-pass membrane protein</topology>
    </subcellularLocation>
</comment>
<proteinExistence type="predicted"/>
<evidence type="ECO:0000313" key="7">
    <source>
        <dbReference type="EMBL" id="GHJ88709.1"/>
    </source>
</evidence>
<dbReference type="Proteomes" id="UP000620104">
    <property type="component" value="Unassembled WGS sequence"/>
</dbReference>
<reference evidence="7" key="1">
    <citation type="submission" date="2020-07" db="EMBL/GenBank/DDBJ databases">
        <title>Draft Genome Sequence of a Deep-Sea Yeast, Naganishia (Cryptococcus) liquefaciens strain N6.</title>
        <authorList>
            <person name="Han Y.W."/>
            <person name="Kajitani R."/>
            <person name="Morimoto H."/>
            <person name="Parhat M."/>
            <person name="Tsubouchi H."/>
            <person name="Bakenova O."/>
            <person name="Ogata M."/>
            <person name="Argunhan B."/>
            <person name="Aoki R."/>
            <person name="Kajiwara S."/>
            <person name="Itoh T."/>
            <person name="Iwasaki H."/>
        </authorList>
    </citation>
    <scope>NUCLEOTIDE SEQUENCE</scope>
    <source>
        <strain evidence="7">N6</strain>
    </source>
</reference>
<dbReference type="Pfam" id="PF06398">
    <property type="entry name" value="Pex24p"/>
    <property type="match status" value="1"/>
</dbReference>
<dbReference type="GO" id="GO:0005778">
    <property type="term" value="C:peroxisomal membrane"/>
    <property type="evidence" value="ECO:0007669"/>
    <property type="project" value="UniProtKB-ARBA"/>
</dbReference>
<organism evidence="7 8">
    <name type="scientific">Naganishia liquefaciens</name>
    <dbReference type="NCBI Taxonomy" id="104408"/>
    <lineage>
        <taxon>Eukaryota</taxon>
        <taxon>Fungi</taxon>
        <taxon>Dikarya</taxon>
        <taxon>Basidiomycota</taxon>
        <taxon>Agaricomycotina</taxon>
        <taxon>Tremellomycetes</taxon>
        <taxon>Filobasidiales</taxon>
        <taxon>Filobasidiaceae</taxon>
        <taxon>Naganishia</taxon>
    </lineage>
</organism>
<feature type="region of interest" description="Disordered" evidence="5">
    <location>
        <begin position="255"/>
        <end position="277"/>
    </location>
</feature>
<sequence>MPSDPLKIERDFLLAFAQIPPSAIRIPPPSADEGQSTAGNPNLDVQDSHAQDTKHRSRLASFPPPATVVAANNGKKSVPREGTGSMPSASSFTAGALSGGVADMFLSSILPSSIPNKSSPTSTHPGAPGKIRMLSSQREGLSLPNMTNNFRRFVARVGFLFWTMDRVEEVMFWRKPLWTWTWIMCWTMISFYPRLLLCVPSAALILILLHQYEKAHPTLSNPSSLPTAVPAPKSMLSNPLAGSIGASLTANIDPATNPAARGDVGDQGSEGKAHGSTVDSDGTIIPAASAGVPESGVDYYMNLQGIQNLMGLTSDIYDGILPYLTMISPNIATTSPPPTTFPLSATHILMLLLPPTLFLPILPSGAIPFLLLPLGILPPVVFHPAFVYAALWSQGFLRPSRLKQWRAKAERWVLTDRLDDAIAQSEIREVRVWENERLDPAWKSEPLKQASTDADAGNAQDMLVPPETAWSSRFLKSSERRPWVRVLPRNPTLSLWSEGLPAVNNSPPAASDGRVALSLVPGWSFVPGEEWRVDLAADWSTSECDEAGWVYCDDVWENARPSPVVVRIPEGAVPIHVTRRRQWWRRVYSTSL</sequence>
<dbReference type="InterPro" id="IPR052816">
    <property type="entry name" value="Peroxisomal_Membrane_PEX28-32"/>
</dbReference>
<feature type="region of interest" description="Disordered" evidence="5">
    <location>
        <begin position="23"/>
        <end position="89"/>
    </location>
</feature>
<dbReference type="PANTHER" id="PTHR28304:SF2">
    <property type="entry name" value="PEROXISOMAL MEMBRANE PROTEIN PEX29"/>
    <property type="match status" value="1"/>
</dbReference>
<keyword evidence="2" id="KW-0812">Transmembrane</keyword>
<evidence type="ECO:0000256" key="3">
    <source>
        <dbReference type="ARBA" id="ARBA00022989"/>
    </source>
</evidence>
<keyword evidence="4" id="KW-0472">Membrane</keyword>
<evidence type="ECO:0000256" key="4">
    <source>
        <dbReference type="ARBA" id="ARBA00023136"/>
    </source>
</evidence>
<feature type="domain" description="TECPR1-like DysF" evidence="6">
    <location>
        <begin position="141"/>
        <end position="327"/>
    </location>
</feature>
<protein>
    <recommendedName>
        <fullName evidence="6">TECPR1-like DysF domain-containing protein</fullName>
    </recommendedName>
</protein>